<dbReference type="Proteomes" id="UP001054820">
    <property type="component" value="Chromosome"/>
</dbReference>
<name>A0ABM7MC94_9GAMM</name>
<organism evidence="3 4">
    <name type="scientific">Thiomicrorhabdus immobilis</name>
    <dbReference type="NCBI Taxonomy" id="2791037"/>
    <lineage>
        <taxon>Bacteria</taxon>
        <taxon>Pseudomonadati</taxon>
        <taxon>Pseudomonadota</taxon>
        <taxon>Gammaproteobacteria</taxon>
        <taxon>Thiotrichales</taxon>
        <taxon>Piscirickettsiaceae</taxon>
        <taxon>Thiomicrorhabdus</taxon>
    </lineage>
</organism>
<keyword evidence="4" id="KW-1185">Reference proteome</keyword>
<gene>
    <name evidence="3" type="ORF">THMIRHAM_07400</name>
</gene>
<feature type="chain" id="PRO_5047281600" evidence="2">
    <location>
        <begin position="24"/>
        <end position="95"/>
    </location>
</feature>
<dbReference type="EMBL" id="AP024202">
    <property type="protein sequence ID" value="BCN92955.1"/>
    <property type="molecule type" value="Genomic_DNA"/>
</dbReference>
<reference evidence="3" key="1">
    <citation type="journal article" date="2022" name="Arch. Microbiol.">
        <title>Thiomicrorhabdus immobilis sp. nov., a mesophilic sulfur-oxidizing bacterium isolated from sediment of a brackish lake in northern Japan.</title>
        <authorList>
            <person name="Kojima H."/>
            <person name="Mochizuki J."/>
            <person name="Kanda M."/>
            <person name="Watanabe T."/>
            <person name="Fukui M."/>
        </authorList>
    </citation>
    <scope>NUCLEOTIDE SEQUENCE</scope>
    <source>
        <strain evidence="3">Am19</strain>
    </source>
</reference>
<proteinExistence type="predicted"/>
<keyword evidence="2" id="KW-0732">Signal</keyword>
<dbReference type="RefSeq" id="WP_237263719.1">
    <property type="nucleotide sequence ID" value="NZ_AP024202.1"/>
</dbReference>
<evidence type="ECO:0000256" key="2">
    <source>
        <dbReference type="SAM" id="SignalP"/>
    </source>
</evidence>
<accession>A0ABM7MC94</accession>
<evidence type="ECO:0000313" key="3">
    <source>
        <dbReference type="EMBL" id="BCN92955.1"/>
    </source>
</evidence>
<protein>
    <submittedName>
        <fullName evidence="3">Uncharacterized protein</fullName>
    </submittedName>
</protein>
<sequence>MIFKKVFVATILSLFVWQSVADAASISTRVRILESKVAKQDKQIKASEQSQKNSEAKVDKSLAKMQALEKKLSKLLKEDGKEKTAERADKRYAFP</sequence>
<keyword evidence="1" id="KW-0175">Coiled coil</keyword>
<evidence type="ECO:0000313" key="4">
    <source>
        <dbReference type="Proteomes" id="UP001054820"/>
    </source>
</evidence>
<feature type="coiled-coil region" evidence="1">
    <location>
        <begin position="51"/>
        <end position="78"/>
    </location>
</feature>
<evidence type="ECO:0000256" key="1">
    <source>
        <dbReference type="SAM" id="Coils"/>
    </source>
</evidence>
<feature type="signal peptide" evidence="2">
    <location>
        <begin position="1"/>
        <end position="23"/>
    </location>
</feature>